<reference evidence="2 3" key="1">
    <citation type="journal article" date="2015" name="Mol. Plant Microbe Interact.">
        <title>Comparative Genomic Analysis of Pseudomonas chlororaphis PCL1606 Reveals New Insight into Antifungal Compounds Involved in Biocontrol.</title>
        <authorList>
            <person name="Calderon C.E."/>
            <person name="Ramos C."/>
            <person name="de Vicente A."/>
            <person name="Cazorla F.M."/>
        </authorList>
    </citation>
    <scope>NUCLEOTIDE SEQUENCE [LARGE SCALE GENOMIC DNA]</scope>
    <source>
        <strain evidence="2 3">PCL1606</strain>
    </source>
</reference>
<dbReference type="PATRIC" id="fig|587753.10.peg.3058"/>
<dbReference type="Pfam" id="PF00497">
    <property type="entry name" value="SBP_bac_3"/>
    <property type="match status" value="1"/>
</dbReference>
<dbReference type="Proteomes" id="UP000032748">
    <property type="component" value="Chromosome"/>
</dbReference>
<evidence type="ECO:0000259" key="1">
    <source>
        <dbReference type="Pfam" id="PF00497"/>
    </source>
</evidence>
<feature type="domain" description="Solute-binding protein family 3/N-terminal" evidence="1">
    <location>
        <begin position="40"/>
        <end position="250"/>
    </location>
</feature>
<accession>A0A0D5Y0J4</accession>
<organism evidence="2 3">
    <name type="scientific">Pseudomonas chlororaphis</name>
    <dbReference type="NCBI Taxonomy" id="587753"/>
    <lineage>
        <taxon>Bacteria</taxon>
        <taxon>Pseudomonadati</taxon>
        <taxon>Pseudomonadota</taxon>
        <taxon>Gammaproteobacteria</taxon>
        <taxon>Pseudomonadales</taxon>
        <taxon>Pseudomonadaceae</taxon>
        <taxon>Pseudomonas</taxon>
    </lineage>
</organism>
<sequence length="257" mass="28953">MIRTTPAKSVSSFISLLLPWLILIAPELRAKETVEFLIPEAPPLTIASEGGRHGIVGDVVLQALRRSGYTSEVRALPWARAQKYATEKDNVLIAPLSRTPEREGRFTWIAPIMRMDRAFFSLEHKVASFEEARQRYKVIAVGLGSAQEEILRSKGFAPEQIYAVKIGENPAQLLLKGRVDAWFNGVQESRYIWEHVSNRPLLMSPPMVSHDLYLACSRVCDADLVGSVAKTIETMRNDGYIEKVKHHYLNGKLARKK</sequence>
<dbReference type="EMBL" id="CP011110">
    <property type="protein sequence ID" value="AKA24517.1"/>
    <property type="molecule type" value="Genomic_DNA"/>
</dbReference>
<dbReference type="OrthoDB" id="8587856at2"/>
<dbReference type="KEGG" id="pcz:PCL1606_30660"/>
<name>A0A0D5Y0J4_9PSED</name>
<evidence type="ECO:0000313" key="2">
    <source>
        <dbReference type="EMBL" id="AKA24517.1"/>
    </source>
</evidence>
<dbReference type="PANTHER" id="PTHR38834:SF3">
    <property type="entry name" value="SOLUTE-BINDING PROTEIN FAMILY 3_N-TERMINAL DOMAIN-CONTAINING PROTEIN"/>
    <property type="match status" value="1"/>
</dbReference>
<dbReference type="RefSeq" id="WP_045883138.1">
    <property type="nucleotide sequence ID" value="NZ_CP011110.1"/>
</dbReference>
<dbReference type="PANTHER" id="PTHR38834">
    <property type="entry name" value="PERIPLASMIC SUBSTRATE BINDING PROTEIN FAMILY 3"/>
    <property type="match status" value="1"/>
</dbReference>
<dbReference type="AlphaFoldDB" id="A0A0D5Y0J4"/>
<proteinExistence type="predicted"/>
<dbReference type="SUPFAM" id="SSF53850">
    <property type="entry name" value="Periplasmic binding protein-like II"/>
    <property type="match status" value="1"/>
</dbReference>
<gene>
    <name evidence="2" type="ORF">PCL1606_30660</name>
</gene>
<evidence type="ECO:0000313" key="3">
    <source>
        <dbReference type="Proteomes" id="UP000032748"/>
    </source>
</evidence>
<dbReference type="InterPro" id="IPR001638">
    <property type="entry name" value="Solute-binding_3/MltF_N"/>
</dbReference>
<dbReference type="Gene3D" id="3.40.190.10">
    <property type="entry name" value="Periplasmic binding protein-like II"/>
    <property type="match status" value="2"/>
</dbReference>
<protein>
    <submittedName>
        <fullName evidence="2">Amino acid ABC transporter substrate-binding protein</fullName>
    </submittedName>
</protein>